<dbReference type="EMBL" id="JASDAP010000028">
    <property type="protein sequence ID" value="KAK1876885.1"/>
    <property type="molecule type" value="Genomic_DNA"/>
</dbReference>
<proteinExistence type="predicted"/>
<name>A0AAD9B440_DISEL</name>
<feature type="compositionally biased region" description="Polar residues" evidence="1">
    <location>
        <begin position="24"/>
        <end position="38"/>
    </location>
</feature>
<keyword evidence="3" id="KW-1185">Reference proteome</keyword>
<reference evidence="2" key="1">
    <citation type="submission" date="2023-04" db="EMBL/GenBank/DDBJ databases">
        <title>Chromosome-level genome of Chaenocephalus aceratus.</title>
        <authorList>
            <person name="Park H."/>
        </authorList>
    </citation>
    <scope>NUCLEOTIDE SEQUENCE</scope>
    <source>
        <strain evidence="2">DE</strain>
        <tissue evidence="2">Muscle</tissue>
    </source>
</reference>
<organism evidence="2 3">
    <name type="scientific">Dissostichus eleginoides</name>
    <name type="common">Patagonian toothfish</name>
    <name type="synonym">Dissostichus amissus</name>
    <dbReference type="NCBI Taxonomy" id="100907"/>
    <lineage>
        <taxon>Eukaryota</taxon>
        <taxon>Metazoa</taxon>
        <taxon>Chordata</taxon>
        <taxon>Craniata</taxon>
        <taxon>Vertebrata</taxon>
        <taxon>Euteleostomi</taxon>
        <taxon>Actinopterygii</taxon>
        <taxon>Neopterygii</taxon>
        <taxon>Teleostei</taxon>
        <taxon>Neoteleostei</taxon>
        <taxon>Acanthomorphata</taxon>
        <taxon>Eupercaria</taxon>
        <taxon>Perciformes</taxon>
        <taxon>Notothenioidei</taxon>
        <taxon>Nototheniidae</taxon>
        <taxon>Dissostichus</taxon>
    </lineage>
</organism>
<accession>A0AAD9B440</accession>
<evidence type="ECO:0000256" key="1">
    <source>
        <dbReference type="SAM" id="MobiDB-lite"/>
    </source>
</evidence>
<feature type="region of interest" description="Disordered" evidence="1">
    <location>
        <begin position="1"/>
        <end position="97"/>
    </location>
</feature>
<sequence length="97" mass="10699">MSYRVRPCLQARPNNFPNMKDGSECNQGQNLRSTPASKRSTKPSVGLDNHRASKGPKPGAANQPSSSAITKREAHQKERNKKAQQSDSNTFGVKYIE</sequence>
<evidence type="ECO:0000313" key="3">
    <source>
        <dbReference type="Proteomes" id="UP001228049"/>
    </source>
</evidence>
<gene>
    <name evidence="2" type="ORF">KUDE01_002206</name>
</gene>
<evidence type="ECO:0000313" key="2">
    <source>
        <dbReference type="EMBL" id="KAK1876885.1"/>
    </source>
</evidence>
<comment type="caution">
    <text evidence="2">The sequence shown here is derived from an EMBL/GenBank/DDBJ whole genome shotgun (WGS) entry which is preliminary data.</text>
</comment>
<dbReference type="Proteomes" id="UP001228049">
    <property type="component" value="Unassembled WGS sequence"/>
</dbReference>
<dbReference type="AlphaFoldDB" id="A0AAD9B440"/>
<protein>
    <submittedName>
        <fullName evidence="2">Cyclic nucleotide-gated olfactory channel</fullName>
    </submittedName>
</protein>